<accession>A0AAN9LMQ9</accession>
<reference evidence="1 2" key="1">
    <citation type="submission" date="2024-01" db="EMBL/GenBank/DDBJ databases">
        <title>The genomes of 5 underutilized Papilionoideae crops provide insights into root nodulation and disease resistanc.</title>
        <authorList>
            <person name="Jiang F."/>
        </authorList>
    </citation>
    <scope>NUCLEOTIDE SEQUENCE [LARGE SCALE GENOMIC DNA]</scope>
    <source>
        <strain evidence="1">LVBAO_FW01</strain>
        <tissue evidence="1">Leaves</tissue>
    </source>
</reference>
<gene>
    <name evidence="1" type="ORF">VNO77_19423</name>
</gene>
<dbReference type="Proteomes" id="UP001367508">
    <property type="component" value="Unassembled WGS sequence"/>
</dbReference>
<keyword evidence="2" id="KW-1185">Reference proteome</keyword>
<protein>
    <submittedName>
        <fullName evidence="1">Uncharacterized protein</fullName>
    </submittedName>
</protein>
<evidence type="ECO:0000313" key="1">
    <source>
        <dbReference type="EMBL" id="KAK7338791.1"/>
    </source>
</evidence>
<dbReference type="EMBL" id="JAYMYQ010000004">
    <property type="protein sequence ID" value="KAK7338791.1"/>
    <property type="molecule type" value="Genomic_DNA"/>
</dbReference>
<comment type="caution">
    <text evidence="1">The sequence shown here is derived from an EMBL/GenBank/DDBJ whole genome shotgun (WGS) entry which is preliminary data.</text>
</comment>
<dbReference type="AlphaFoldDB" id="A0AAN9LMQ9"/>
<organism evidence="1 2">
    <name type="scientific">Canavalia gladiata</name>
    <name type="common">Sword bean</name>
    <name type="synonym">Dolichos gladiatus</name>
    <dbReference type="NCBI Taxonomy" id="3824"/>
    <lineage>
        <taxon>Eukaryota</taxon>
        <taxon>Viridiplantae</taxon>
        <taxon>Streptophyta</taxon>
        <taxon>Embryophyta</taxon>
        <taxon>Tracheophyta</taxon>
        <taxon>Spermatophyta</taxon>
        <taxon>Magnoliopsida</taxon>
        <taxon>eudicotyledons</taxon>
        <taxon>Gunneridae</taxon>
        <taxon>Pentapetalae</taxon>
        <taxon>rosids</taxon>
        <taxon>fabids</taxon>
        <taxon>Fabales</taxon>
        <taxon>Fabaceae</taxon>
        <taxon>Papilionoideae</taxon>
        <taxon>50 kb inversion clade</taxon>
        <taxon>NPAAA clade</taxon>
        <taxon>indigoferoid/millettioid clade</taxon>
        <taxon>Phaseoleae</taxon>
        <taxon>Canavalia</taxon>
    </lineage>
</organism>
<evidence type="ECO:0000313" key="2">
    <source>
        <dbReference type="Proteomes" id="UP001367508"/>
    </source>
</evidence>
<sequence>MRLGASARTTALGRPRTLGIHMSHMQLSQHLCKTPNRPSTISLTRCKPHSIILQDLASLTRAYLLAIFVAVLVTTTLNKGESLFYVAESGESIHGLWKNSGCLSRNAGEPKEARSYLVQVAPETIPITLTTARESKQLGTRGSP</sequence>
<proteinExistence type="predicted"/>
<name>A0AAN9LMQ9_CANGL</name>